<accession>A0A829D6Y4</accession>
<name>A0A829D6Y4_LEPIR</name>
<reference evidence="1 2" key="1">
    <citation type="submission" date="2013-02" db="EMBL/GenBank/DDBJ databases">
        <authorList>
            <person name="Harkins D.M."/>
            <person name="Durkin A.S."/>
            <person name="Brinkac L.M."/>
            <person name="Haft D.H."/>
            <person name="Selengut J.D."/>
            <person name="Sanka R."/>
            <person name="DePew J."/>
            <person name="Purushe J."/>
            <person name="Whelen A.C."/>
            <person name="Vinetz J.M."/>
            <person name="Sutton G.G."/>
            <person name="Nierman W.C."/>
            <person name="Fouts D.E."/>
        </authorList>
    </citation>
    <scope>NUCLEOTIDE SEQUENCE [LARGE SCALE GENOMIC DNA]</scope>
    <source>
        <strain evidence="1 2">2002000626</strain>
    </source>
</reference>
<protein>
    <submittedName>
        <fullName evidence="1">Uncharacterized protein</fullName>
    </submittedName>
</protein>
<dbReference type="AlphaFoldDB" id="A0A829D6Y4"/>
<proteinExistence type="predicted"/>
<sequence length="125" mass="14815">MLSEILDQIPQNNWTWSIWEFDGIGKPPFGLSMTEFNQVALSRGVLMTWQEVKLFAYSLLDIHFCLLIATIQEKQLTIKEVEKENFENYDMVIYAFDSTEWKVWSHNKNILNLIRTKVSEPRKNE</sequence>
<evidence type="ECO:0000313" key="1">
    <source>
        <dbReference type="EMBL" id="EMY04538.1"/>
    </source>
</evidence>
<gene>
    <name evidence="1" type="ORF">LEP1GSC029_5179</name>
</gene>
<organism evidence="1 2">
    <name type="scientific">Leptospira interrogans str. 2002000626</name>
    <dbReference type="NCBI Taxonomy" id="996803"/>
    <lineage>
        <taxon>Bacteria</taxon>
        <taxon>Pseudomonadati</taxon>
        <taxon>Spirochaetota</taxon>
        <taxon>Spirochaetia</taxon>
        <taxon>Leptospirales</taxon>
        <taxon>Leptospiraceae</taxon>
        <taxon>Leptospira</taxon>
    </lineage>
</organism>
<comment type="caution">
    <text evidence="1">The sequence shown here is derived from an EMBL/GenBank/DDBJ whole genome shotgun (WGS) entry which is preliminary data.</text>
</comment>
<dbReference type="Proteomes" id="UP000012329">
    <property type="component" value="Unassembled WGS sequence"/>
</dbReference>
<evidence type="ECO:0000313" key="2">
    <source>
        <dbReference type="Proteomes" id="UP000012329"/>
    </source>
</evidence>
<dbReference type="EMBL" id="AFJL02000123">
    <property type="protein sequence ID" value="EMY04538.1"/>
    <property type="molecule type" value="Genomic_DNA"/>
</dbReference>